<dbReference type="EMBL" id="FQZY01000037">
    <property type="protein sequence ID" value="SHK23758.1"/>
    <property type="molecule type" value="Genomic_DNA"/>
</dbReference>
<organism evidence="1 2">
    <name type="scientific">Hespellia stercorisuis DSM 15480</name>
    <dbReference type="NCBI Taxonomy" id="1121950"/>
    <lineage>
        <taxon>Bacteria</taxon>
        <taxon>Bacillati</taxon>
        <taxon>Bacillota</taxon>
        <taxon>Clostridia</taxon>
        <taxon>Lachnospirales</taxon>
        <taxon>Lachnospiraceae</taxon>
        <taxon>Hespellia</taxon>
    </lineage>
</organism>
<dbReference type="Proteomes" id="UP000184301">
    <property type="component" value="Unassembled WGS sequence"/>
</dbReference>
<evidence type="ECO:0000313" key="1">
    <source>
        <dbReference type="EMBL" id="SHK23758.1"/>
    </source>
</evidence>
<dbReference type="RefSeq" id="WP_073111000.1">
    <property type="nucleotide sequence ID" value="NZ_FQZY01000037.1"/>
</dbReference>
<evidence type="ECO:0008006" key="3">
    <source>
        <dbReference type="Google" id="ProtNLM"/>
    </source>
</evidence>
<name>A0A1M6QUI5_9FIRM</name>
<evidence type="ECO:0000313" key="2">
    <source>
        <dbReference type="Proteomes" id="UP000184301"/>
    </source>
</evidence>
<dbReference type="STRING" id="1121950.SAMN02745243_02530"/>
<accession>A0A1M6QUI5</accession>
<dbReference type="InterPro" id="IPR025427">
    <property type="entry name" value="DUF4160"/>
</dbReference>
<sequence length="223" mass="26053">MRVNSTILMFNGNEYYYADSPGIIAGEFGELRSTDTLTELRDFHKYAKLKFDINIKSGITFDFLKKELIKRLGFSEKLVLERGFPLYIQTESILIYIGNMSYSIEKFMEKFSIKDQEIDVYLIYSNQAGEIWKDDGIRYYMNSREAGKHNRAHVHVRFKHEEEGVIAIDNGEVLAGDLPAKIIKKARQRILDNQRFLFECWNDMTDGLYVDINNYFGVRPVIV</sequence>
<proteinExistence type="predicted"/>
<keyword evidence="2" id="KW-1185">Reference proteome</keyword>
<gene>
    <name evidence="1" type="ORF">SAMN02745243_02530</name>
</gene>
<protein>
    <recommendedName>
        <fullName evidence="3">DUF4160 domain-containing protein</fullName>
    </recommendedName>
</protein>
<reference evidence="1 2" key="1">
    <citation type="submission" date="2016-11" db="EMBL/GenBank/DDBJ databases">
        <authorList>
            <person name="Jaros S."/>
            <person name="Januszkiewicz K."/>
            <person name="Wedrychowicz H."/>
        </authorList>
    </citation>
    <scope>NUCLEOTIDE SEQUENCE [LARGE SCALE GENOMIC DNA]</scope>
    <source>
        <strain evidence="1 2">DSM 15480</strain>
    </source>
</reference>
<dbReference type="AlphaFoldDB" id="A0A1M6QUI5"/>
<dbReference type="Pfam" id="PF13711">
    <property type="entry name" value="DUF4160"/>
    <property type="match status" value="1"/>
</dbReference>
<dbReference type="OrthoDB" id="2052385at2"/>